<dbReference type="Proteomes" id="UP001233172">
    <property type="component" value="Unassembled WGS sequence"/>
</dbReference>
<dbReference type="AlphaFoldDB" id="A0AAD8AZJ4"/>
<evidence type="ECO:0000313" key="2">
    <source>
        <dbReference type="Proteomes" id="UP001233172"/>
    </source>
</evidence>
<organism evidence="1 2">
    <name type="scientific">Biomphalaria pfeifferi</name>
    <name type="common">Bloodfluke planorb</name>
    <name type="synonym">Freshwater snail</name>
    <dbReference type="NCBI Taxonomy" id="112525"/>
    <lineage>
        <taxon>Eukaryota</taxon>
        <taxon>Metazoa</taxon>
        <taxon>Spiralia</taxon>
        <taxon>Lophotrochozoa</taxon>
        <taxon>Mollusca</taxon>
        <taxon>Gastropoda</taxon>
        <taxon>Heterobranchia</taxon>
        <taxon>Euthyneura</taxon>
        <taxon>Panpulmonata</taxon>
        <taxon>Hygrophila</taxon>
        <taxon>Lymnaeoidea</taxon>
        <taxon>Planorbidae</taxon>
        <taxon>Biomphalaria</taxon>
    </lineage>
</organism>
<evidence type="ECO:0000313" key="1">
    <source>
        <dbReference type="EMBL" id="KAK0045310.1"/>
    </source>
</evidence>
<reference evidence="1" key="2">
    <citation type="submission" date="2023-04" db="EMBL/GenBank/DDBJ databases">
        <authorList>
            <person name="Bu L."/>
            <person name="Lu L."/>
            <person name="Laidemitt M.R."/>
            <person name="Zhang S.M."/>
            <person name="Mutuku M."/>
            <person name="Mkoji G."/>
            <person name="Steinauer M."/>
            <person name="Loker E.S."/>
        </authorList>
    </citation>
    <scope>NUCLEOTIDE SEQUENCE</scope>
    <source>
        <strain evidence="1">KasaAsao</strain>
        <tissue evidence="1">Whole Snail</tissue>
    </source>
</reference>
<sequence>LLKREFWEQVAKWAPVAGQVAGALGRDVRNLEDEQITKQRDLIDDVVGRDVQSEELLKREFWEQVAKWAPVAEQVAGALGRDVKNVE</sequence>
<name>A0AAD8AZJ4_BIOPF</name>
<keyword evidence="2" id="KW-1185">Reference proteome</keyword>
<reference evidence="1" key="1">
    <citation type="journal article" date="2023" name="PLoS Negl. Trop. Dis.">
        <title>A genome sequence for Biomphalaria pfeifferi, the major vector snail for the human-infecting parasite Schistosoma mansoni.</title>
        <authorList>
            <person name="Bu L."/>
            <person name="Lu L."/>
            <person name="Laidemitt M.R."/>
            <person name="Zhang S.M."/>
            <person name="Mutuku M."/>
            <person name="Mkoji G."/>
            <person name="Steinauer M."/>
            <person name="Loker E.S."/>
        </authorList>
    </citation>
    <scope>NUCLEOTIDE SEQUENCE</scope>
    <source>
        <strain evidence="1">KasaAsao</strain>
    </source>
</reference>
<comment type="caution">
    <text evidence="1">The sequence shown here is derived from an EMBL/GenBank/DDBJ whole genome shotgun (WGS) entry which is preliminary data.</text>
</comment>
<gene>
    <name evidence="1" type="ORF">Bpfe_025319</name>
</gene>
<feature type="non-terminal residue" evidence="1">
    <location>
        <position position="1"/>
    </location>
</feature>
<proteinExistence type="predicted"/>
<dbReference type="EMBL" id="JASAOG010000183">
    <property type="protein sequence ID" value="KAK0045310.1"/>
    <property type="molecule type" value="Genomic_DNA"/>
</dbReference>
<accession>A0AAD8AZJ4</accession>
<protein>
    <submittedName>
        <fullName evidence="1">Uncharacterized protein</fullName>
    </submittedName>
</protein>